<protein>
    <submittedName>
        <fullName evidence="1">Uncharacterized protein</fullName>
    </submittedName>
</protein>
<gene>
    <name evidence="1" type="ORF">AU255_06995</name>
</gene>
<dbReference type="EMBL" id="LPUF01000001">
    <property type="protein sequence ID" value="OQK17608.1"/>
    <property type="molecule type" value="Genomic_DNA"/>
</dbReference>
<evidence type="ECO:0000313" key="2">
    <source>
        <dbReference type="Proteomes" id="UP000191980"/>
    </source>
</evidence>
<accession>A0A1V8M7V7</accession>
<comment type="caution">
    <text evidence="1">The sequence shown here is derived from an EMBL/GenBank/DDBJ whole genome shotgun (WGS) entry which is preliminary data.</text>
</comment>
<keyword evidence="2" id="KW-1185">Reference proteome</keyword>
<reference evidence="1 2" key="1">
    <citation type="submission" date="2015-12" db="EMBL/GenBank/DDBJ databases">
        <authorList>
            <person name="Shamseldin A."/>
            <person name="Moawad H."/>
            <person name="Abd El-Rahim W.M."/>
            <person name="Sadowsky M.J."/>
        </authorList>
    </citation>
    <scope>NUCLEOTIDE SEQUENCE [LARGE SCALE GENOMIC DNA]</scope>
    <source>
        <strain evidence="1 2">WF1</strain>
    </source>
</reference>
<sequence length="71" mass="7749">MLHAAQQLQLDEKLSALGFNKRDIAAALGSIIGCAVLPGSELYTHDWLQNRTGLGELLDHDYGSTSLPLWN</sequence>
<name>A0A1V8M7V7_9GAMM</name>
<proteinExistence type="predicted"/>
<dbReference type="STRING" id="1420851.AU255_06995"/>
<dbReference type="RefSeq" id="WP_080522218.1">
    <property type="nucleotide sequence ID" value="NZ_LPUF01000001.1"/>
</dbReference>
<dbReference type="Proteomes" id="UP000191980">
    <property type="component" value="Unassembled WGS sequence"/>
</dbReference>
<dbReference type="AlphaFoldDB" id="A0A1V8M7V7"/>
<evidence type="ECO:0000313" key="1">
    <source>
        <dbReference type="EMBL" id="OQK17608.1"/>
    </source>
</evidence>
<organism evidence="1 2">
    <name type="scientific">Methyloprofundus sedimenti</name>
    <dbReference type="NCBI Taxonomy" id="1420851"/>
    <lineage>
        <taxon>Bacteria</taxon>
        <taxon>Pseudomonadati</taxon>
        <taxon>Pseudomonadota</taxon>
        <taxon>Gammaproteobacteria</taxon>
        <taxon>Methylococcales</taxon>
        <taxon>Methylococcaceae</taxon>
        <taxon>Methyloprofundus</taxon>
    </lineage>
</organism>